<evidence type="ECO:0000313" key="2">
    <source>
        <dbReference type="EMBL" id="QHU17686.1"/>
    </source>
</evidence>
<feature type="transmembrane region" description="Helical" evidence="1">
    <location>
        <begin position="64"/>
        <end position="85"/>
    </location>
</feature>
<accession>A0A6C0KKJ5</accession>
<keyword evidence="1" id="KW-0472">Membrane</keyword>
<dbReference type="EMBL" id="MN740917">
    <property type="protein sequence ID" value="QHU17686.1"/>
    <property type="molecule type" value="Genomic_DNA"/>
</dbReference>
<feature type="transmembrane region" description="Helical" evidence="1">
    <location>
        <begin position="6"/>
        <end position="26"/>
    </location>
</feature>
<proteinExistence type="predicted"/>
<organism evidence="2">
    <name type="scientific">viral metagenome</name>
    <dbReference type="NCBI Taxonomy" id="1070528"/>
    <lineage>
        <taxon>unclassified sequences</taxon>
        <taxon>metagenomes</taxon>
        <taxon>organismal metagenomes</taxon>
    </lineage>
</organism>
<feature type="transmembrane region" description="Helical" evidence="1">
    <location>
        <begin position="33"/>
        <end position="52"/>
    </location>
</feature>
<protein>
    <submittedName>
        <fullName evidence="2">Uncharacterized protein</fullName>
    </submittedName>
</protein>
<reference evidence="2" key="1">
    <citation type="journal article" date="2020" name="Nature">
        <title>Giant virus diversity and host interactions through global metagenomics.</title>
        <authorList>
            <person name="Schulz F."/>
            <person name="Roux S."/>
            <person name="Paez-Espino D."/>
            <person name="Jungbluth S."/>
            <person name="Walsh D.A."/>
            <person name="Denef V.J."/>
            <person name="McMahon K.D."/>
            <person name="Konstantinidis K.T."/>
            <person name="Eloe-Fadrosh E.A."/>
            <person name="Kyrpides N.C."/>
            <person name="Woyke T."/>
        </authorList>
    </citation>
    <scope>NUCLEOTIDE SEQUENCE</scope>
    <source>
        <strain evidence="2">GVMAG-S-3300012919-55</strain>
    </source>
</reference>
<evidence type="ECO:0000256" key="1">
    <source>
        <dbReference type="SAM" id="Phobius"/>
    </source>
</evidence>
<dbReference type="AlphaFoldDB" id="A0A6C0KKJ5"/>
<keyword evidence="1" id="KW-1133">Transmembrane helix</keyword>
<sequence>MKRLSYLYAICILIRLLIVYITYICIRYRWVNPSLFSVFYFVLGLSFIYQYISKYRTMGAFGQTIWWDYLRIVHAFIFIYASILIYYKNMNFIPLLISDIFIGLSGHVFHHYIKK</sequence>
<feature type="transmembrane region" description="Helical" evidence="1">
    <location>
        <begin position="92"/>
        <end position="113"/>
    </location>
</feature>
<name>A0A6C0KKJ5_9ZZZZ</name>
<keyword evidence="1" id="KW-0812">Transmembrane</keyword>